<comment type="caution">
    <text evidence="22">The sequence shown here is derived from an EMBL/GenBank/DDBJ whole genome shotgun (WGS) entry which is preliminary data.</text>
</comment>
<evidence type="ECO:0000256" key="20">
    <source>
        <dbReference type="PROSITE-ProRule" id="PRU10141"/>
    </source>
</evidence>
<evidence type="ECO:0000256" key="11">
    <source>
        <dbReference type="ARBA" id="ARBA00022741"/>
    </source>
</evidence>
<dbReference type="FunFam" id="3.30.200.20:FF:000039">
    <property type="entry name" value="receptor-like protein kinase FERONIA"/>
    <property type="match status" value="1"/>
</dbReference>
<evidence type="ECO:0000256" key="9">
    <source>
        <dbReference type="ARBA" id="ARBA00022729"/>
    </source>
</evidence>
<dbReference type="GO" id="GO:0009506">
    <property type="term" value="C:plasmodesma"/>
    <property type="evidence" value="ECO:0007669"/>
    <property type="project" value="TreeGrafter"/>
</dbReference>
<keyword evidence="17" id="KW-0325">Glycoprotein</keyword>
<name>A0AAD8NYZ5_TARER</name>
<evidence type="ECO:0000256" key="19">
    <source>
        <dbReference type="ARBA" id="ARBA00048679"/>
    </source>
</evidence>
<comment type="catalytic activity">
    <reaction evidence="18">
        <text>L-threonyl-[protein] + ATP = O-phospho-L-threonyl-[protein] + ADP + H(+)</text>
        <dbReference type="Rhea" id="RHEA:46608"/>
        <dbReference type="Rhea" id="RHEA-COMP:11060"/>
        <dbReference type="Rhea" id="RHEA-COMP:11605"/>
        <dbReference type="ChEBI" id="CHEBI:15378"/>
        <dbReference type="ChEBI" id="CHEBI:30013"/>
        <dbReference type="ChEBI" id="CHEBI:30616"/>
        <dbReference type="ChEBI" id="CHEBI:61977"/>
        <dbReference type="ChEBI" id="CHEBI:456216"/>
        <dbReference type="EC" id="2.7.11.1"/>
    </reaction>
</comment>
<comment type="subcellular location">
    <subcellularLocation>
        <location evidence="1">Cell membrane</location>
        <topology evidence="1">Single-pass membrane protein</topology>
    </subcellularLocation>
</comment>
<evidence type="ECO:0000256" key="1">
    <source>
        <dbReference type="ARBA" id="ARBA00004162"/>
    </source>
</evidence>
<dbReference type="FunFam" id="1.10.510.10:FF:000358">
    <property type="entry name" value="Putative leucine-rich repeat receptor-like serine/threonine-protein kinase"/>
    <property type="match status" value="1"/>
</dbReference>
<evidence type="ECO:0000256" key="15">
    <source>
        <dbReference type="ARBA" id="ARBA00023136"/>
    </source>
</evidence>
<evidence type="ECO:0000256" key="17">
    <source>
        <dbReference type="ARBA" id="ARBA00023180"/>
    </source>
</evidence>
<keyword evidence="3" id="KW-1003">Cell membrane</keyword>
<dbReference type="PROSITE" id="PS50011">
    <property type="entry name" value="PROTEIN_KINASE_DOM"/>
    <property type="match status" value="2"/>
</dbReference>
<proteinExistence type="predicted"/>
<keyword evidence="14" id="KW-1133">Transmembrane helix</keyword>
<protein>
    <recommendedName>
        <fullName evidence="2">non-specific serine/threonine protein kinase</fullName>
        <ecNumber evidence="2">2.7.11.1</ecNumber>
    </recommendedName>
</protein>
<dbReference type="InterPro" id="IPR000719">
    <property type="entry name" value="Prot_kinase_dom"/>
</dbReference>
<dbReference type="PROSITE" id="PS00108">
    <property type="entry name" value="PROTEIN_KINASE_ST"/>
    <property type="match status" value="2"/>
</dbReference>
<sequence length="906" mass="103410">MQPSSRRHGLILDRPCGTPGYIDPAYATSSSVTHKSDVYSFGVVLIEVLSGRIASNYNYLYNKNGPVFLATLAKSSYENGTLHDMIHPVIRNQINPQALKIYAEAAYCCLKDQRAQRPHIDRVIVALDQALQLQLAFENSLVSKERPVEGAFITNQWKEKDLEHLKIEFDAIKLATENFAEKYLIGSGGYGVVYKAELEHFDSTAPKRNKKSEPPRRYSTVAIKRILDREDRQGEQGFIVEIDTLSSCMHPNVVSLLGFCHEPPHMILIYEHVSNGSLDDYLGSKGNMTNFSWVQRLKICIDIARGLDYIHATLDNKRKIIHRDIKSANILLGENWEAKIADFGLSKLHPLSRTQSTLNTKHVVGTRVYWDPEYERTGRLKKESDVYSFGVVLFELVTGRLAYDPVYTKENEKGLAPVVRQHFQKGTIREMIDPNLKEESMFTLGKGLNQDSLNRVLLIGHRCLAEKQAERPTMKVVIEELEKALSLQETQKDILQMSFEDIRLATQNFKNQIGEGGFGKIYRGEIIRYNERIPIAVKRHVKKQGQGEKEFLTELEILFEYKHENIIGLLGYCNENNEKIIVYKYASKGSLDKHLKDANLTWMKRLKIGIDAAVGLDFLHGADPPVIHRDIKSSNILLNENWKSKITDFGLSMIAPLNNEIDFMVDDACGTLGYVDPQFAEEGFLTKESDIYSFGVVLFEMLCGRTAFPIKGKRGYLGELVIRHYEEGNILELVFEGIKDQIVRKSLITFLEIAYECLHDEREMRPTANKVALQLKKALKFQEDVEIWAAKLPTDYKEIIKMSKNAEMLYNSNCLSIGNNGERNEMVSATMFSYENNILHNKRISIPNSRYTTTTRSILSSLGKVNRKKCYMLPAKTVLYESNPDVKCFEWNYLVEPETRFESLAN</sequence>
<feature type="domain" description="Protein kinase" evidence="21">
    <location>
        <begin position="179"/>
        <end position="485"/>
    </location>
</feature>
<dbReference type="EMBL" id="JAUHHV010000004">
    <property type="protein sequence ID" value="KAK1426152.1"/>
    <property type="molecule type" value="Genomic_DNA"/>
</dbReference>
<evidence type="ECO:0000256" key="18">
    <source>
        <dbReference type="ARBA" id="ARBA00047899"/>
    </source>
</evidence>
<keyword evidence="7" id="KW-0808">Transferase</keyword>
<dbReference type="InterPro" id="IPR008271">
    <property type="entry name" value="Ser/Thr_kinase_AS"/>
</dbReference>
<dbReference type="PANTHER" id="PTHR27003:SF471">
    <property type="entry name" value="VASCULAR ENDOTHELIAL GROWTH FACTOR RECEPTOR 2 (VEGFR2)-RELATED"/>
    <property type="match status" value="1"/>
</dbReference>
<keyword evidence="5" id="KW-0597">Phosphoprotein</keyword>
<evidence type="ECO:0000256" key="2">
    <source>
        <dbReference type="ARBA" id="ARBA00012513"/>
    </source>
</evidence>
<feature type="binding site" evidence="20">
    <location>
        <position position="538"/>
    </location>
    <ligand>
        <name>ATP</name>
        <dbReference type="ChEBI" id="CHEBI:30616"/>
    </ligand>
</feature>
<dbReference type="GO" id="GO:0005886">
    <property type="term" value="C:plasma membrane"/>
    <property type="evidence" value="ECO:0007669"/>
    <property type="project" value="UniProtKB-SubCell"/>
</dbReference>
<dbReference type="InterPro" id="IPR011009">
    <property type="entry name" value="Kinase-like_dom_sf"/>
</dbReference>
<dbReference type="PROSITE" id="PS00107">
    <property type="entry name" value="PROTEIN_KINASE_ATP"/>
    <property type="match status" value="1"/>
</dbReference>
<evidence type="ECO:0000256" key="16">
    <source>
        <dbReference type="ARBA" id="ARBA00023170"/>
    </source>
</evidence>
<keyword evidence="8" id="KW-0812">Transmembrane</keyword>
<evidence type="ECO:0000256" key="3">
    <source>
        <dbReference type="ARBA" id="ARBA00022475"/>
    </source>
</evidence>
<dbReference type="SMART" id="SM00220">
    <property type="entry name" value="S_TKc"/>
    <property type="match status" value="2"/>
</dbReference>
<dbReference type="GO" id="GO:0004714">
    <property type="term" value="F:transmembrane receptor protein tyrosine kinase activity"/>
    <property type="evidence" value="ECO:0007669"/>
    <property type="project" value="InterPro"/>
</dbReference>
<dbReference type="InterPro" id="IPR001245">
    <property type="entry name" value="Ser-Thr/Tyr_kinase_cat_dom"/>
</dbReference>
<evidence type="ECO:0000259" key="21">
    <source>
        <dbReference type="PROSITE" id="PS50011"/>
    </source>
</evidence>
<keyword evidence="4" id="KW-0723">Serine/threonine-protein kinase</keyword>
<keyword evidence="12" id="KW-0418">Kinase</keyword>
<keyword evidence="10" id="KW-0677">Repeat</keyword>
<feature type="domain" description="Protein kinase" evidence="21">
    <location>
        <begin position="507"/>
        <end position="779"/>
    </location>
</feature>
<dbReference type="SUPFAM" id="SSF56112">
    <property type="entry name" value="Protein kinase-like (PK-like)"/>
    <property type="match status" value="3"/>
</dbReference>
<dbReference type="Proteomes" id="UP001229421">
    <property type="component" value="Unassembled WGS sequence"/>
</dbReference>
<dbReference type="Gene3D" id="1.10.510.10">
    <property type="entry name" value="Transferase(Phosphotransferase) domain 1"/>
    <property type="match status" value="3"/>
</dbReference>
<evidence type="ECO:0000256" key="6">
    <source>
        <dbReference type="ARBA" id="ARBA00022614"/>
    </source>
</evidence>
<keyword evidence="11 20" id="KW-0547">Nucleotide-binding</keyword>
<accession>A0AAD8NYZ5</accession>
<dbReference type="Pfam" id="PF07714">
    <property type="entry name" value="PK_Tyr_Ser-Thr"/>
    <property type="match status" value="2"/>
</dbReference>
<dbReference type="EC" id="2.7.11.1" evidence="2"/>
<evidence type="ECO:0000256" key="7">
    <source>
        <dbReference type="ARBA" id="ARBA00022679"/>
    </source>
</evidence>
<comment type="catalytic activity">
    <reaction evidence="19">
        <text>L-seryl-[protein] + ATP = O-phospho-L-seryl-[protein] + ADP + H(+)</text>
        <dbReference type="Rhea" id="RHEA:17989"/>
        <dbReference type="Rhea" id="RHEA-COMP:9863"/>
        <dbReference type="Rhea" id="RHEA-COMP:11604"/>
        <dbReference type="ChEBI" id="CHEBI:15378"/>
        <dbReference type="ChEBI" id="CHEBI:29999"/>
        <dbReference type="ChEBI" id="CHEBI:30616"/>
        <dbReference type="ChEBI" id="CHEBI:83421"/>
        <dbReference type="ChEBI" id="CHEBI:456216"/>
        <dbReference type="EC" id="2.7.11.1"/>
    </reaction>
</comment>
<keyword evidence="13 20" id="KW-0067">ATP-binding</keyword>
<keyword evidence="16" id="KW-0675">Receptor</keyword>
<dbReference type="PANTHER" id="PTHR27003">
    <property type="entry name" value="OS07G0166700 PROTEIN"/>
    <property type="match status" value="1"/>
</dbReference>
<dbReference type="GO" id="GO:0004674">
    <property type="term" value="F:protein serine/threonine kinase activity"/>
    <property type="evidence" value="ECO:0007669"/>
    <property type="project" value="UniProtKB-KW"/>
</dbReference>
<evidence type="ECO:0000256" key="5">
    <source>
        <dbReference type="ARBA" id="ARBA00022553"/>
    </source>
</evidence>
<keyword evidence="15" id="KW-0472">Membrane</keyword>
<organism evidence="22 23">
    <name type="scientific">Tagetes erecta</name>
    <name type="common">African marigold</name>
    <dbReference type="NCBI Taxonomy" id="13708"/>
    <lineage>
        <taxon>Eukaryota</taxon>
        <taxon>Viridiplantae</taxon>
        <taxon>Streptophyta</taxon>
        <taxon>Embryophyta</taxon>
        <taxon>Tracheophyta</taxon>
        <taxon>Spermatophyta</taxon>
        <taxon>Magnoliopsida</taxon>
        <taxon>eudicotyledons</taxon>
        <taxon>Gunneridae</taxon>
        <taxon>Pentapetalae</taxon>
        <taxon>asterids</taxon>
        <taxon>campanulids</taxon>
        <taxon>Asterales</taxon>
        <taxon>Asteraceae</taxon>
        <taxon>Asteroideae</taxon>
        <taxon>Heliantheae alliance</taxon>
        <taxon>Tageteae</taxon>
        <taxon>Tagetes</taxon>
    </lineage>
</organism>
<evidence type="ECO:0000256" key="4">
    <source>
        <dbReference type="ARBA" id="ARBA00022527"/>
    </source>
</evidence>
<reference evidence="22" key="1">
    <citation type="journal article" date="2023" name="bioRxiv">
        <title>Improved chromosome-level genome assembly for marigold (Tagetes erecta).</title>
        <authorList>
            <person name="Jiang F."/>
            <person name="Yuan L."/>
            <person name="Wang S."/>
            <person name="Wang H."/>
            <person name="Xu D."/>
            <person name="Wang A."/>
            <person name="Fan W."/>
        </authorList>
    </citation>
    <scope>NUCLEOTIDE SEQUENCE</scope>
    <source>
        <strain evidence="22">WSJ</strain>
        <tissue evidence="22">Leaf</tissue>
    </source>
</reference>
<keyword evidence="6" id="KW-0433">Leucine-rich repeat</keyword>
<dbReference type="GO" id="GO:0005524">
    <property type="term" value="F:ATP binding"/>
    <property type="evidence" value="ECO:0007669"/>
    <property type="project" value="UniProtKB-UniRule"/>
</dbReference>
<dbReference type="InterPro" id="IPR045272">
    <property type="entry name" value="ANXUR1/2-like"/>
</dbReference>
<gene>
    <name evidence="22" type="ORF">QVD17_14821</name>
</gene>
<evidence type="ECO:0000256" key="14">
    <source>
        <dbReference type="ARBA" id="ARBA00022989"/>
    </source>
</evidence>
<evidence type="ECO:0000256" key="10">
    <source>
        <dbReference type="ARBA" id="ARBA00022737"/>
    </source>
</evidence>
<evidence type="ECO:0000313" key="22">
    <source>
        <dbReference type="EMBL" id="KAK1426152.1"/>
    </source>
</evidence>
<dbReference type="InterPro" id="IPR017441">
    <property type="entry name" value="Protein_kinase_ATP_BS"/>
</dbReference>
<dbReference type="AlphaFoldDB" id="A0AAD8NYZ5"/>
<keyword evidence="23" id="KW-1185">Reference proteome</keyword>
<evidence type="ECO:0000313" key="23">
    <source>
        <dbReference type="Proteomes" id="UP001229421"/>
    </source>
</evidence>
<evidence type="ECO:0000256" key="13">
    <source>
        <dbReference type="ARBA" id="ARBA00022840"/>
    </source>
</evidence>
<evidence type="ECO:0000256" key="8">
    <source>
        <dbReference type="ARBA" id="ARBA00022692"/>
    </source>
</evidence>
<evidence type="ECO:0000256" key="12">
    <source>
        <dbReference type="ARBA" id="ARBA00022777"/>
    </source>
</evidence>
<dbReference type="Gene3D" id="3.30.200.20">
    <property type="entry name" value="Phosphorylase Kinase, domain 1"/>
    <property type="match status" value="2"/>
</dbReference>
<keyword evidence="9" id="KW-0732">Signal</keyword>